<feature type="coiled-coil region" evidence="1">
    <location>
        <begin position="54"/>
        <end position="120"/>
    </location>
</feature>
<keyword evidence="4" id="KW-1185">Reference proteome</keyword>
<evidence type="ECO:0000313" key="3">
    <source>
        <dbReference type="EMBL" id="NOU93629.1"/>
    </source>
</evidence>
<keyword evidence="2" id="KW-0472">Membrane</keyword>
<evidence type="ECO:0000313" key="4">
    <source>
        <dbReference type="Proteomes" id="UP000641588"/>
    </source>
</evidence>
<name>A0A972GSG7_9BACL</name>
<proteinExistence type="predicted"/>
<dbReference type="Proteomes" id="UP000641588">
    <property type="component" value="Unassembled WGS sequence"/>
</dbReference>
<reference evidence="3" key="1">
    <citation type="submission" date="2019-10" db="EMBL/GenBank/DDBJ databases">
        <title>Description of Paenibacillus glebae sp. nov.</title>
        <authorList>
            <person name="Carlier A."/>
            <person name="Qi S."/>
        </authorList>
    </citation>
    <scope>NUCLEOTIDE SEQUENCE</scope>
    <source>
        <strain evidence="3">LMG 31456</strain>
    </source>
</reference>
<keyword evidence="1" id="KW-0175">Coiled coil</keyword>
<feature type="transmembrane region" description="Helical" evidence="2">
    <location>
        <begin position="124"/>
        <end position="145"/>
    </location>
</feature>
<organism evidence="3 4">
    <name type="scientific">Paenibacillus foliorum</name>
    <dbReference type="NCBI Taxonomy" id="2654974"/>
    <lineage>
        <taxon>Bacteria</taxon>
        <taxon>Bacillati</taxon>
        <taxon>Bacillota</taxon>
        <taxon>Bacilli</taxon>
        <taxon>Bacillales</taxon>
        <taxon>Paenibacillaceae</taxon>
        <taxon>Paenibacillus</taxon>
    </lineage>
</organism>
<keyword evidence="2" id="KW-1133">Transmembrane helix</keyword>
<dbReference type="RefSeq" id="WP_171651831.1">
    <property type="nucleotide sequence ID" value="NZ_WHOD01000049.1"/>
</dbReference>
<evidence type="ECO:0000256" key="2">
    <source>
        <dbReference type="SAM" id="Phobius"/>
    </source>
</evidence>
<accession>A0A972GSG7</accession>
<sequence length="159" mass="18510">MEPRVRCRKRIRRMRYGQALITIIIAAALLQPFSAVEAGLLDRVKDIYQLPEQIESIQKGYDATKQQLEEQKDKLAETMRQSAQAEERLIAQNKQLQEQNEALQKRIQTMEQTAQDKNALTRKITTIAITAVFLVIGYFVLGRVLRITVWRRKNSKLRQ</sequence>
<dbReference type="EMBL" id="WHOD01000049">
    <property type="protein sequence ID" value="NOU93629.1"/>
    <property type="molecule type" value="Genomic_DNA"/>
</dbReference>
<dbReference type="AlphaFoldDB" id="A0A972GSG7"/>
<comment type="caution">
    <text evidence="3">The sequence shown here is derived from an EMBL/GenBank/DDBJ whole genome shotgun (WGS) entry which is preliminary data.</text>
</comment>
<keyword evidence="2" id="KW-0812">Transmembrane</keyword>
<dbReference type="SUPFAM" id="SSF58100">
    <property type="entry name" value="Bacterial hemolysins"/>
    <property type="match status" value="1"/>
</dbReference>
<evidence type="ECO:0000256" key="1">
    <source>
        <dbReference type="SAM" id="Coils"/>
    </source>
</evidence>
<gene>
    <name evidence="3" type="ORF">GC093_10400</name>
</gene>
<protein>
    <submittedName>
        <fullName evidence="3">Uncharacterized protein</fullName>
    </submittedName>
</protein>